<comment type="subcellular location">
    <subcellularLocation>
        <location evidence="1">Nucleus</location>
    </subcellularLocation>
</comment>
<dbReference type="InParanoid" id="G3PH39"/>
<dbReference type="FunFam" id="3.30.160.60:FF:000081">
    <property type="entry name" value="Zinc finger homeobox protein 4"/>
    <property type="match status" value="1"/>
</dbReference>
<feature type="domain" description="C2H2-type" evidence="13">
    <location>
        <begin position="712"/>
        <end position="739"/>
    </location>
</feature>
<dbReference type="PANTHER" id="PTHR45891">
    <property type="entry name" value="ZINC FINGER HOMEOBOX PROTEIN"/>
    <property type="match status" value="1"/>
</dbReference>
<dbReference type="GO" id="GO:0045664">
    <property type="term" value="P:regulation of neuron differentiation"/>
    <property type="evidence" value="ECO:0007669"/>
    <property type="project" value="TreeGrafter"/>
</dbReference>
<feature type="domain" description="C2H2-type" evidence="13">
    <location>
        <begin position="841"/>
        <end position="872"/>
    </location>
</feature>
<dbReference type="PROSITE" id="PS50157">
    <property type="entry name" value="ZINC_FINGER_C2H2_2"/>
    <property type="match status" value="5"/>
</dbReference>
<keyword evidence="9" id="KW-0804">Transcription</keyword>
<feature type="region of interest" description="Disordered" evidence="12">
    <location>
        <begin position="684"/>
        <end position="705"/>
    </location>
</feature>
<evidence type="ECO:0000256" key="6">
    <source>
        <dbReference type="ARBA" id="ARBA00023015"/>
    </source>
</evidence>
<dbReference type="Gene3D" id="3.30.160.60">
    <property type="entry name" value="Classic Zinc Finger"/>
    <property type="match status" value="4"/>
</dbReference>
<dbReference type="PANTHER" id="PTHR45891:SF1">
    <property type="entry name" value="ZINC FINGER HOMEOBOX PROTEIN 2"/>
    <property type="match status" value="1"/>
</dbReference>
<dbReference type="Pfam" id="PF24056">
    <property type="entry name" value="zf-C2H2_ZFHX3"/>
    <property type="match status" value="1"/>
</dbReference>
<evidence type="ECO:0000256" key="5">
    <source>
        <dbReference type="ARBA" id="ARBA00022833"/>
    </source>
</evidence>
<evidence type="ECO:0000256" key="9">
    <source>
        <dbReference type="ARBA" id="ARBA00023163"/>
    </source>
</evidence>
<feature type="domain" description="C2H2-type" evidence="13">
    <location>
        <begin position="158"/>
        <end position="187"/>
    </location>
</feature>
<dbReference type="OMA" id="CQVKLPY"/>
<keyword evidence="3" id="KW-0677">Repeat</keyword>
<keyword evidence="2" id="KW-0479">Metal-binding</keyword>
<sequence length="1076" mass="117367">MEPASAATEDDGPAGVSHSSISNGDGAKAPEPNDSQLDTEVDDERDKEEEQKEAVLKNLNQDLSPNSLTSHMTIMHSRNSCKTLKCPKCNWHYKSQHTLQVHMKEKHPETGGQCVCAASGVKCVCGAATRGVCAYCSSGKPHPRLARGETYACGYKPYRCEVCDYATSSKGNLSIHMQSDKHLNNVQNGGQSNGSVHTSHITGNNNNSSSSSSSSSSFSDGNAADEPTYKPPLSTATTQPAKLTPPAHTHSHGKRWRCDVCDYETSIARNLRIHTTSEKHTHNMLRLQRGYYLSHCRSLAPQLKHLQSAGAELSLNMRLTSQQVADQPVTLGSTLTPSPSPSPSPPPAPSLSPTEPLSQGGVFQCLVCSCFSSDSLESVEQHLNAPRSLPQPEWCSLVAGGCHCRLCGYTTQLRANFSLHCQTDRHRTRYQLAAHLQEGGDRGEEGAALIAKGNPIQVRCNLCDYVTGSLDKLRGHSLSSHHKASVRVYRFLQQYDGEVDGGSWLFHCLLCNHSSSSKLQVLKHSQTPTHQQREGLLQLEPMGGEELAAIFTIRKSPDELSEDIETSSETTAGPLDTTKDTCNLGTKQISKETGMLIHSLVKNGGTVQCPLCQVKLQHTHLRQHLTHVHNVAQDCVDKLISTVSQSLSLSLPLPFCLSQAFSQFLMGYPSLSLSLSLSLSPNPLAPQSPIQTPPSSPTGDPPPFSDRHGYRFRCSRCSLAFPTQEKLQLHWQYHAMRAATECPLCARRCRSQEALQRHMQNTHSQLDNTLGTGYTLTASHRSIHGVKENDVNGEIDGEDEVSTEPDKGSNEEIVTEPTSGFLVKKGSNPSMDRYLDPARPYKCTICSESFTQKTILLVHYNSVSHLHRARRALQDSGTGVAVLEAPRGPDPRPYRCRLCGVGYSQSSTLDIHLRSVLHQTRARAAQNSAPQTPASSVGASVPTTLTSAPNKEETSKGLPFSKRPDVGNSSTSLLLGPGVATDAQRTLSIPTESQQAKSRVAELIASRNQLMLIQQQQLAQAQAQAHAQLQQHTALLQSQLMQHLPLGTENLLKQHFSLAPDNLLSLQQQLLLPFYL</sequence>
<dbReference type="STRING" id="69293.ENSGACP00000016914"/>
<keyword evidence="15" id="KW-1185">Reference proteome</keyword>
<dbReference type="SUPFAM" id="SSF57667">
    <property type="entry name" value="beta-beta-alpha zinc fingers"/>
    <property type="match status" value="3"/>
</dbReference>
<dbReference type="eggNOG" id="KOG1146">
    <property type="taxonomic scope" value="Eukaryota"/>
</dbReference>
<dbReference type="InterPro" id="IPR036236">
    <property type="entry name" value="Znf_C2H2_sf"/>
</dbReference>
<dbReference type="GeneTree" id="ENSGT00940000156149"/>
<protein>
    <recommendedName>
        <fullName evidence="13">C2H2-type domain-containing protein</fullName>
    </recommendedName>
</protein>
<evidence type="ECO:0000313" key="14">
    <source>
        <dbReference type="Ensembl" id="ENSGACP00000016914.2"/>
    </source>
</evidence>
<keyword evidence="10" id="KW-0539">Nucleus</keyword>
<feature type="domain" description="C2H2-type" evidence="13">
    <location>
        <begin position="740"/>
        <end position="768"/>
    </location>
</feature>
<feature type="domain" description="C2H2-type" evidence="13">
    <location>
        <begin position="894"/>
        <end position="923"/>
    </location>
</feature>
<dbReference type="Bgee" id="ENSGACG00000012796">
    <property type="expression patterns" value="Expressed in embryo and 3 other cell types or tissues"/>
</dbReference>
<dbReference type="Pfam" id="PF00096">
    <property type="entry name" value="zf-C2H2"/>
    <property type="match status" value="2"/>
</dbReference>
<keyword evidence="5" id="KW-0862">Zinc</keyword>
<feature type="region of interest" description="Disordered" evidence="12">
    <location>
        <begin position="790"/>
        <end position="829"/>
    </location>
</feature>
<accession>G3PH39</accession>
<dbReference type="GO" id="GO:0000978">
    <property type="term" value="F:RNA polymerase II cis-regulatory region sequence-specific DNA binding"/>
    <property type="evidence" value="ECO:0007669"/>
    <property type="project" value="TreeGrafter"/>
</dbReference>
<reference evidence="14" key="2">
    <citation type="submission" date="2025-08" db="UniProtKB">
        <authorList>
            <consortium name="Ensembl"/>
        </authorList>
    </citation>
    <scope>IDENTIFICATION</scope>
</reference>
<feature type="region of interest" description="Disordered" evidence="12">
    <location>
        <begin position="1"/>
        <end position="64"/>
    </location>
</feature>
<evidence type="ECO:0000256" key="10">
    <source>
        <dbReference type="ARBA" id="ARBA00023242"/>
    </source>
</evidence>
<dbReference type="InterPro" id="IPR013087">
    <property type="entry name" value="Znf_C2H2_type"/>
</dbReference>
<name>G3PH39_GASAC</name>
<evidence type="ECO:0000256" key="8">
    <source>
        <dbReference type="ARBA" id="ARBA00023155"/>
    </source>
</evidence>
<reference evidence="14 15" key="1">
    <citation type="journal article" date="2021" name="G3 (Bethesda)">
        <title>Improved contiguity of the threespine stickleback genome using long-read sequencing.</title>
        <authorList>
            <person name="Nath S."/>
            <person name="Shaw D.E."/>
            <person name="White M.A."/>
        </authorList>
    </citation>
    <scope>NUCLEOTIDE SEQUENCE [LARGE SCALE GENOMIC DNA]</scope>
    <source>
        <strain evidence="14 15">Lake Benthic</strain>
    </source>
</reference>
<evidence type="ECO:0000256" key="12">
    <source>
        <dbReference type="SAM" id="MobiDB-lite"/>
    </source>
</evidence>
<keyword evidence="6" id="KW-0805">Transcription regulation</keyword>
<reference evidence="14" key="3">
    <citation type="submission" date="2025-09" db="UniProtKB">
        <authorList>
            <consortium name="Ensembl"/>
        </authorList>
    </citation>
    <scope>IDENTIFICATION</scope>
</reference>
<feature type="region of interest" description="Disordered" evidence="12">
    <location>
        <begin position="330"/>
        <end position="356"/>
    </location>
</feature>
<dbReference type="AlphaFoldDB" id="G3PH39"/>
<evidence type="ECO:0000256" key="7">
    <source>
        <dbReference type="ARBA" id="ARBA00023125"/>
    </source>
</evidence>
<dbReference type="GO" id="GO:0005634">
    <property type="term" value="C:nucleus"/>
    <property type="evidence" value="ECO:0007669"/>
    <property type="project" value="UniProtKB-SubCell"/>
</dbReference>
<evidence type="ECO:0000313" key="15">
    <source>
        <dbReference type="Proteomes" id="UP000007635"/>
    </source>
</evidence>
<feature type="compositionally biased region" description="Acidic residues" evidence="12">
    <location>
        <begin position="37"/>
        <end position="47"/>
    </location>
</feature>
<feature type="region of interest" description="Disordered" evidence="12">
    <location>
        <begin position="183"/>
        <end position="255"/>
    </location>
</feature>
<evidence type="ECO:0000256" key="2">
    <source>
        <dbReference type="ARBA" id="ARBA00022723"/>
    </source>
</evidence>
<evidence type="ECO:0000256" key="11">
    <source>
        <dbReference type="PROSITE-ProRule" id="PRU00042"/>
    </source>
</evidence>
<feature type="compositionally biased region" description="Pro residues" evidence="12">
    <location>
        <begin position="684"/>
        <end position="704"/>
    </location>
</feature>
<keyword evidence="4 11" id="KW-0863">Zinc-finger</keyword>
<dbReference type="InterPro" id="IPR003604">
    <property type="entry name" value="Matrin/U1-like-C_Znf_C2H2"/>
</dbReference>
<dbReference type="Proteomes" id="UP000007635">
    <property type="component" value="Chromosome XIX"/>
</dbReference>
<dbReference type="GO" id="GO:0008270">
    <property type="term" value="F:zinc ion binding"/>
    <property type="evidence" value="ECO:0007669"/>
    <property type="project" value="UniProtKB-KW"/>
</dbReference>
<dbReference type="SMART" id="SM00451">
    <property type="entry name" value="ZnF_U1"/>
    <property type="match status" value="4"/>
</dbReference>
<keyword evidence="7" id="KW-0238">DNA-binding</keyword>
<organism evidence="14 15">
    <name type="scientific">Gasterosteus aculeatus aculeatus</name>
    <name type="common">three-spined stickleback</name>
    <dbReference type="NCBI Taxonomy" id="481459"/>
    <lineage>
        <taxon>Eukaryota</taxon>
        <taxon>Metazoa</taxon>
        <taxon>Chordata</taxon>
        <taxon>Craniata</taxon>
        <taxon>Vertebrata</taxon>
        <taxon>Euteleostomi</taxon>
        <taxon>Actinopterygii</taxon>
        <taxon>Neopterygii</taxon>
        <taxon>Teleostei</taxon>
        <taxon>Neoteleostei</taxon>
        <taxon>Acanthomorphata</taxon>
        <taxon>Eupercaria</taxon>
        <taxon>Perciformes</taxon>
        <taxon>Cottioidei</taxon>
        <taxon>Gasterosteales</taxon>
        <taxon>Gasterosteidae</taxon>
        <taxon>Gasterosteus</taxon>
    </lineage>
</organism>
<evidence type="ECO:0000256" key="1">
    <source>
        <dbReference type="ARBA" id="ARBA00004123"/>
    </source>
</evidence>
<dbReference type="InterPro" id="IPR051968">
    <property type="entry name" value="ZnFinger_Homeobox_TR"/>
</dbReference>
<evidence type="ECO:0000256" key="3">
    <source>
        <dbReference type="ARBA" id="ARBA00022737"/>
    </source>
</evidence>
<feature type="region of interest" description="Disordered" evidence="12">
    <location>
        <begin position="922"/>
        <end position="975"/>
    </location>
</feature>
<dbReference type="GO" id="GO:0000981">
    <property type="term" value="F:DNA-binding transcription factor activity, RNA polymerase II-specific"/>
    <property type="evidence" value="ECO:0007669"/>
    <property type="project" value="TreeGrafter"/>
</dbReference>
<feature type="compositionally biased region" description="Polar residues" evidence="12">
    <location>
        <begin position="925"/>
        <end position="949"/>
    </location>
</feature>
<proteinExistence type="predicted"/>
<feature type="compositionally biased region" description="Pro residues" evidence="12">
    <location>
        <begin position="338"/>
        <end position="350"/>
    </location>
</feature>
<feature type="compositionally biased region" description="Low complexity" evidence="12">
    <location>
        <begin position="184"/>
        <end position="196"/>
    </location>
</feature>
<dbReference type="SMART" id="SM00355">
    <property type="entry name" value="ZnF_C2H2"/>
    <property type="match status" value="11"/>
</dbReference>
<dbReference type="PROSITE" id="PS00028">
    <property type="entry name" value="ZINC_FINGER_C2H2_1"/>
    <property type="match status" value="5"/>
</dbReference>
<feature type="compositionally biased region" description="Acidic residues" evidence="12">
    <location>
        <begin position="791"/>
        <end position="803"/>
    </location>
</feature>
<feature type="compositionally biased region" description="Low complexity" evidence="12">
    <location>
        <begin position="204"/>
        <end position="219"/>
    </location>
</feature>
<dbReference type="Ensembl" id="ENSGACT00000016948.2">
    <property type="protein sequence ID" value="ENSGACP00000016914.2"/>
    <property type="gene ID" value="ENSGACG00000012796.2"/>
</dbReference>
<evidence type="ECO:0000256" key="4">
    <source>
        <dbReference type="ARBA" id="ARBA00022771"/>
    </source>
</evidence>
<evidence type="ECO:0000259" key="13">
    <source>
        <dbReference type="PROSITE" id="PS50157"/>
    </source>
</evidence>
<keyword evidence="8" id="KW-0371">Homeobox</keyword>